<gene>
    <name evidence="14" type="ORF">MCOR_3224</name>
</gene>
<protein>
    <submittedName>
        <fullName evidence="14">ASIC5</fullName>
    </submittedName>
</protein>
<proteinExistence type="inferred from homology"/>
<evidence type="ECO:0000313" key="14">
    <source>
        <dbReference type="EMBL" id="CAC5360911.1"/>
    </source>
</evidence>
<feature type="region of interest" description="Disordered" evidence="12">
    <location>
        <begin position="1"/>
        <end position="28"/>
    </location>
</feature>
<evidence type="ECO:0000256" key="6">
    <source>
        <dbReference type="ARBA" id="ARBA00023053"/>
    </source>
</evidence>
<evidence type="ECO:0000256" key="9">
    <source>
        <dbReference type="ARBA" id="ARBA00023201"/>
    </source>
</evidence>
<keyword evidence="5 13" id="KW-1133">Transmembrane helix</keyword>
<dbReference type="InterPro" id="IPR001873">
    <property type="entry name" value="ENaC"/>
</dbReference>
<evidence type="ECO:0000256" key="4">
    <source>
        <dbReference type="ARBA" id="ARBA00022692"/>
    </source>
</evidence>
<keyword evidence="7 11" id="KW-0406">Ion transport</keyword>
<keyword evidence="4 11" id="KW-0812">Transmembrane</keyword>
<dbReference type="GO" id="GO:0015280">
    <property type="term" value="F:ligand-gated sodium channel activity"/>
    <property type="evidence" value="ECO:0007669"/>
    <property type="project" value="TreeGrafter"/>
</dbReference>
<dbReference type="AlphaFoldDB" id="A0A6J8A568"/>
<accession>A0A6J8A568</accession>
<keyword evidence="2 11" id="KW-0813">Transport</keyword>
<evidence type="ECO:0000256" key="1">
    <source>
        <dbReference type="ARBA" id="ARBA00004141"/>
    </source>
</evidence>
<evidence type="ECO:0000256" key="2">
    <source>
        <dbReference type="ARBA" id="ARBA00022448"/>
    </source>
</evidence>
<dbReference type="Pfam" id="PF00858">
    <property type="entry name" value="ASC"/>
    <property type="match status" value="1"/>
</dbReference>
<reference evidence="14 15" key="1">
    <citation type="submission" date="2020-06" db="EMBL/GenBank/DDBJ databases">
        <authorList>
            <person name="Li R."/>
            <person name="Bekaert M."/>
        </authorList>
    </citation>
    <scope>NUCLEOTIDE SEQUENCE [LARGE SCALE GENOMIC DNA]</scope>
    <source>
        <strain evidence="15">wild</strain>
    </source>
</reference>
<evidence type="ECO:0000256" key="10">
    <source>
        <dbReference type="ARBA" id="ARBA00023303"/>
    </source>
</evidence>
<keyword evidence="3 11" id="KW-0894">Sodium channel</keyword>
<evidence type="ECO:0000256" key="3">
    <source>
        <dbReference type="ARBA" id="ARBA00022461"/>
    </source>
</evidence>
<evidence type="ECO:0000256" key="5">
    <source>
        <dbReference type="ARBA" id="ARBA00022989"/>
    </source>
</evidence>
<evidence type="ECO:0000256" key="7">
    <source>
        <dbReference type="ARBA" id="ARBA00023065"/>
    </source>
</evidence>
<keyword evidence="9 11" id="KW-0739">Sodium transport</keyword>
<name>A0A6J8A568_MYTCO</name>
<feature type="transmembrane region" description="Helical" evidence="13">
    <location>
        <begin position="75"/>
        <end position="93"/>
    </location>
</feature>
<keyword evidence="15" id="KW-1185">Reference proteome</keyword>
<dbReference type="GO" id="GO:0005886">
    <property type="term" value="C:plasma membrane"/>
    <property type="evidence" value="ECO:0007669"/>
    <property type="project" value="TreeGrafter"/>
</dbReference>
<evidence type="ECO:0000313" key="15">
    <source>
        <dbReference type="Proteomes" id="UP000507470"/>
    </source>
</evidence>
<dbReference type="OrthoDB" id="8065060at2759"/>
<evidence type="ECO:0000256" key="12">
    <source>
        <dbReference type="SAM" id="MobiDB-lite"/>
    </source>
</evidence>
<dbReference type="PANTHER" id="PTHR11690">
    <property type="entry name" value="AMILORIDE-SENSITIVE SODIUM CHANNEL-RELATED"/>
    <property type="match status" value="1"/>
</dbReference>
<evidence type="ECO:0000256" key="13">
    <source>
        <dbReference type="SAM" id="Phobius"/>
    </source>
</evidence>
<sequence length="237" mass="27037">MFLKKSKYKRNENNVKSTSSKSESSTDKLKCPATDTFEANIDSVSFESLWKEFQDNTTMHGIKNARKENKYKLRWVIWTIALKGMGIILGYTVPKLIAYYRTNPTLTNINVKFVKEMLYPAVTFCNMSPYKRSAVNASAIVLHDSEEEPDIINTGFVSSPGMSTYVSMKMTKAATCYYKNEVEIDVNAELKEQCKCQISCEFTTFDQSISTSLTAADVYFPSLRPMGYNDNYIKYVK</sequence>
<organism evidence="14 15">
    <name type="scientific">Mytilus coruscus</name>
    <name type="common">Sea mussel</name>
    <dbReference type="NCBI Taxonomy" id="42192"/>
    <lineage>
        <taxon>Eukaryota</taxon>
        <taxon>Metazoa</taxon>
        <taxon>Spiralia</taxon>
        <taxon>Lophotrochozoa</taxon>
        <taxon>Mollusca</taxon>
        <taxon>Bivalvia</taxon>
        <taxon>Autobranchia</taxon>
        <taxon>Pteriomorphia</taxon>
        <taxon>Mytilida</taxon>
        <taxon>Mytiloidea</taxon>
        <taxon>Mytilidae</taxon>
        <taxon>Mytilinae</taxon>
        <taxon>Mytilus</taxon>
    </lineage>
</organism>
<keyword evidence="6" id="KW-0915">Sodium</keyword>
<comment type="similarity">
    <text evidence="11">Belongs to the amiloride-sensitive sodium channel (TC 1.A.6) family.</text>
</comment>
<keyword evidence="8 13" id="KW-0472">Membrane</keyword>
<dbReference type="Proteomes" id="UP000507470">
    <property type="component" value="Unassembled WGS sequence"/>
</dbReference>
<keyword evidence="10 11" id="KW-0407">Ion channel</keyword>
<evidence type="ECO:0000256" key="8">
    <source>
        <dbReference type="ARBA" id="ARBA00023136"/>
    </source>
</evidence>
<evidence type="ECO:0000256" key="11">
    <source>
        <dbReference type="RuleBase" id="RU000679"/>
    </source>
</evidence>
<dbReference type="EMBL" id="CACVKT020000573">
    <property type="protein sequence ID" value="CAC5360911.1"/>
    <property type="molecule type" value="Genomic_DNA"/>
</dbReference>
<comment type="subcellular location">
    <subcellularLocation>
        <location evidence="1">Membrane</location>
        <topology evidence="1">Multi-pass membrane protein</topology>
    </subcellularLocation>
</comment>
<dbReference type="Gene3D" id="2.60.470.10">
    <property type="entry name" value="Acid-sensing ion channels like domains"/>
    <property type="match status" value="1"/>
</dbReference>